<protein>
    <submittedName>
        <fullName evidence="5">Uncharacterized protein</fullName>
    </submittedName>
</protein>
<dbReference type="EMBL" id="BARU01010092">
    <property type="protein sequence ID" value="GAH44949.1"/>
    <property type="molecule type" value="Genomic_DNA"/>
</dbReference>
<keyword evidence="1" id="KW-0547">Nucleotide-binding</keyword>
<feature type="domain" description="Ribonucleotide reductase alpha-helical" evidence="4">
    <location>
        <begin position="103"/>
        <end position="144"/>
    </location>
</feature>
<feature type="non-terminal residue" evidence="5">
    <location>
        <position position="144"/>
    </location>
</feature>
<dbReference type="Pfam" id="PF03477">
    <property type="entry name" value="ATP-cone"/>
    <property type="match status" value="1"/>
</dbReference>
<accession>X1GTM9</accession>
<reference evidence="5" key="1">
    <citation type="journal article" date="2014" name="Front. Microbiol.">
        <title>High frequency of phylogenetically diverse reductive dehalogenase-homologous genes in deep subseafloor sedimentary metagenomes.</title>
        <authorList>
            <person name="Kawai M."/>
            <person name="Futagami T."/>
            <person name="Toyoda A."/>
            <person name="Takaki Y."/>
            <person name="Nishi S."/>
            <person name="Hori S."/>
            <person name="Arai W."/>
            <person name="Tsubouchi T."/>
            <person name="Morono Y."/>
            <person name="Uchiyama I."/>
            <person name="Ito T."/>
            <person name="Fujiyama A."/>
            <person name="Inagaki F."/>
            <person name="Takami H."/>
        </authorList>
    </citation>
    <scope>NUCLEOTIDE SEQUENCE</scope>
    <source>
        <strain evidence="5">Expedition CK06-06</strain>
    </source>
</reference>
<evidence type="ECO:0000259" key="4">
    <source>
        <dbReference type="Pfam" id="PF17975"/>
    </source>
</evidence>
<dbReference type="InterPro" id="IPR040763">
    <property type="entry name" value="RNR_alpha_hel"/>
</dbReference>
<sequence length="144" mass="16620">MTDNSFSLVDLYPKYVINSKGEKKKFEVTNIAKVLNKETGLDMHIAEEVTEDVVRVIIGIGGDEITTNYIRELVCVELTQRGLNKYRNLFARAINLENISFTLDDNFIAKFIGKQPDWGPLGHITYKRTYARVVEGENRKEEFW</sequence>
<proteinExistence type="predicted"/>
<feature type="domain" description="ATP-cone" evidence="3">
    <location>
        <begin position="14"/>
        <end position="83"/>
    </location>
</feature>
<evidence type="ECO:0000259" key="3">
    <source>
        <dbReference type="Pfam" id="PF03477"/>
    </source>
</evidence>
<organism evidence="5">
    <name type="scientific">marine sediment metagenome</name>
    <dbReference type="NCBI Taxonomy" id="412755"/>
    <lineage>
        <taxon>unclassified sequences</taxon>
        <taxon>metagenomes</taxon>
        <taxon>ecological metagenomes</taxon>
    </lineage>
</organism>
<evidence type="ECO:0000313" key="5">
    <source>
        <dbReference type="EMBL" id="GAH44949.1"/>
    </source>
</evidence>
<dbReference type="AlphaFoldDB" id="X1GTM9"/>
<name>X1GTM9_9ZZZZ</name>
<dbReference type="Pfam" id="PF17975">
    <property type="entry name" value="RNR_Alpha"/>
    <property type="match status" value="1"/>
</dbReference>
<comment type="caution">
    <text evidence="5">The sequence shown here is derived from an EMBL/GenBank/DDBJ whole genome shotgun (WGS) entry which is preliminary data.</text>
</comment>
<evidence type="ECO:0000256" key="1">
    <source>
        <dbReference type="ARBA" id="ARBA00022741"/>
    </source>
</evidence>
<evidence type="ECO:0000256" key="2">
    <source>
        <dbReference type="ARBA" id="ARBA00022840"/>
    </source>
</evidence>
<gene>
    <name evidence="5" type="ORF">S03H2_19336</name>
</gene>
<keyword evidence="2" id="KW-0067">ATP-binding</keyword>
<dbReference type="InterPro" id="IPR005144">
    <property type="entry name" value="ATP-cone_dom"/>
</dbReference>
<dbReference type="GO" id="GO:0005524">
    <property type="term" value="F:ATP binding"/>
    <property type="evidence" value="ECO:0007669"/>
    <property type="project" value="UniProtKB-KW"/>
</dbReference>